<feature type="transmembrane region" description="Helical" evidence="7">
    <location>
        <begin position="76"/>
        <end position="94"/>
    </location>
</feature>
<keyword evidence="6 7" id="KW-0472">Membrane</keyword>
<keyword evidence="2" id="KW-0813">Transport</keyword>
<comment type="caution">
    <text evidence="9">The sequence shown here is derived from an EMBL/GenBank/DDBJ whole genome shotgun (WGS) entry which is preliminary data.</text>
</comment>
<dbReference type="RefSeq" id="WP_057757914.1">
    <property type="nucleotide sequence ID" value="NZ_AYYK01000025.1"/>
</dbReference>
<feature type="transmembrane region" description="Helical" evidence="7">
    <location>
        <begin position="135"/>
        <end position="156"/>
    </location>
</feature>
<keyword evidence="10" id="KW-1185">Reference proteome</keyword>
<evidence type="ECO:0000256" key="7">
    <source>
        <dbReference type="SAM" id="Phobius"/>
    </source>
</evidence>
<reference evidence="9 10" key="1">
    <citation type="journal article" date="2015" name="Genome Announc.">
        <title>Expanding the biotechnology potential of lactobacilli through comparative genomics of 213 strains and associated genera.</title>
        <authorList>
            <person name="Sun Z."/>
            <person name="Harris H.M."/>
            <person name="McCann A."/>
            <person name="Guo C."/>
            <person name="Argimon S."/>
            <person name="Zhang W."/>
            <person name="Yang X."/>
            <person name="Jeffery I.B."/>
            <person name="Cooney J.C."/>
            <person name="Kagawa T.F."/>
            <person name="Liu W."/>
            <person name="Song Y."/>
            <person name="Salvetti E."/>
            <person name="Wrobel A."/>
            <person name="Rasinkangas P."/>
            <person name="Parkhill J."/>
            <person name="Rea M.C."/>
            <person name="O'Sullivan O."/>
            <person name="Ritari J."/>
            <person name="Douillard F.P."/>
            <person name="Paul Ross R."/>
            <person name="Yang R."/>
            <person name="Briner A.E."/>
            <person name="Felis G.E."/>
            <person name="de Vos W.M."/>
            <person name="Barrangou R."/>
            <person name="Klaenhammer T.R."/>
            <person name="Caufield P.W."/>
            <person name="Cui Y."/>
            <person name="Zhang H."/>
            <person name="O'Toole P.W."/>
        </authorList>
    </citation>
    <scope>NUCLEOTIDE SEQUENCE [LARGE SCALE GENOMIC DNA]</scope>
    <source>
        <strain evidence="9 10">DSM 20335</strain>
    </source>
</reference>
<keyword evidence="4 7" id="KW-0812">Transmembrane</keyword>
<organism evidence="9 10">
    <name type="scientific">Lapidilactobacillus dextrinicus DSM 20335</name>
    <dbReference type="NCBI Taxonomy" id="1423738"/>
    <lineage>
        <taxon>Bacteria</taxon>
        <taxon>Bacillati</taxon>
        <taxon>Bacillota</taxon>
        <taxon>Bacilli</taxon>
        <taxon>Lactobacillales</taxon>
        <taxon>Lactobacillaceae</taxon>
        <taxon>Lapidilactobacillus</taxon>
    </lineage>
</organism>
<keyword evidence="5 7" id="KW-1133">Transmembrane helix</keyword>
<feature type="transmembrane region" description="Helical" evidence="7">
    <location>
        <begin position="352"/>
        <end position="377"/>
    </location>
</feature>
<dbReference type="PROSITE" id="PS50850">
    <property type="entry name" value="MFS"/>
    <property type="match status" value="1"/>
</dbReference>
<evidence type="ECO:0000256" key="6">
    <source>
        <dbReference type="ARBA" id="ARBA00023136"/>
    </source>
</evidence>
<protein>
    <submittedName>
        <fullName evidence="9">Drug resistance MFS transporter, drug H+ antiporter-1 family protein</fullName>
    </submittedName>
</protein>
<evidence type="ECO:0000256" key="4">
    <source>
        <dbReference type="ARBA" id="ARBA00022692"/>
    </source>
</evidence>
<dbReference type="CDD" id="cd17502">
    <property type="entry name" value="MFS_Azr1_MDR_like"/>
    <property type="match status" value="1"/>
</dbReference>
<accession>A0A0R2BGA1</accession>
<evidence type="ECO:0000313" key="10">
    <source>
        <dbReference type="Proteomes" id="UP000051813"/>
    </source>
</evidence>
<feature type="transmembrane region" description="Helical" evidence="7">
    <location>
        <begin position="100"/>
        <end position="123"/>
    </location>
</feature>
<dbReference type="Proteomes" id="UP000051813">
    <property type="component" value="Unassembled WGS sequence"/>
</dbReference>
<dbReference type="InterPro" id="IPR011701">
    <property type="entry name" value="MFS"/>
</dbReference>
<dbReference type="PANTHER" id="PTHR23501">
    <property type="entry name" value="MAJOR FACILITATOR SUPERFAMILY"/>
    <property type="match status" value="1"/>
</dbReference>
<dbReference type="GO" id="GO:0022857">
    <property type="term" value="F:transmembrane transporter activity"/>
    <property type="evidence" value="ECO:0007669"/>
    <property type="project" value="InterPro"/>
</dbReference>
<sequence length="489" mass="52716">MKKKQTNLVLVTIAIFVATFMTAIEGTIVSTAMPTIIGSLHGISLMNWVFSIYLLTSSIATPIYGKLSDRVGRKPIFIVGIVIFLIGSSLAGLSDSMLTLILARALQGIGAGAIQPMTFTMIADIYPFEKRAKVLGLNGSAWGIASIIAPLLGGYIVQHLSWHWIFFINVPVGLITLLLVIFFFHEDRQAEKAPIDYGGAATLSVVLLSLMLLAQSIGTDSNLLVNGVRLLIAVVAAWLFIRCEKRAKDPLIPLQLFKNHLFLGQNLVAALVSGVLIGFEVYIPMWMQGILGLPASMGGFAVTPSSVMWILGSFLAGKLILKRTAPQIIMGSLTIILIGISILGFLPMGTQFYVFLLVAALLGTGFGITITTTTVTVQNVVAEDELGVATSLNTLSRTLGQTIMMSTFGVIQNALFASGIKSDPRMKLSMLNQLINPETAKQISADLLPELRAVLLNAMHGVYWVGMLLTVIALIVNFWSGRQAQKTTH</sequence>
<feature type="transmembrane region" description="Helical" evidence="7">
    <location>
        <begin position="223"/>
        <end position="241"/>
    </location>
</feature>
<comment type="subcellular location">
    <subcellularLocation>
        <location evidence="1">Cell membrane</location>
        <topology evidence="1">Multi-pass membrane protein</topology>
    </subcellularLocation>
</comment>
<feature type="transmembrane region" description="Helical" evidence="7">
    <location>
        <begin position="295"/>
        <end position="316"/>
    </location>
</feature>
<dbReference type="AlphaFoldDB" id="A0A0R2BGA1"/>
<dbReference type="Pfam" id="PF07690">
    <property type="entry name" value="MFS_1"/>
    <property type="match status" value="1"/>
</dbReference>
<dbReference type="OrthoDB" id="9816041at2"/>
<evidence type="ECO:0000256" key="5">
    <source>
        <dbReference type="ARBA" id="ARBA00022989"/>
    </source>
</evidence>
<feature type="transmembrane region" description="Helical" evidence="7">
    <location>
        <begin position="36"/>
        <end position="55"/>
    </location>
</feature>
<proteinExistence type="predicted"/>
<dbReference type="STRING" id="1423738.FC84_GL001269"/>
<dbReference type="Gene3D" id="1.20.1720.10">
    <property type="entry name" value="Multidrug resistance protein D"/>
    <property type="match status" value="1"/>
</dbReference>
<dbReference type="PRINTS" id="PR01036">
    <property type="entry name" value="TCRTETB"/>
</dbReference>
<dbReference type="SUPFAM" id="SSF103473">
    <property type="entry name" value="MFS general substrate transporter"/>
    <property type="match status" value="1"/>
</dbReference>
<dbReference type="PANTHER" id="PTHR23501:SF191">
    <property type="entry name" value="VACUOLAR BASIC AMINO ACID TRANSPORTER 4"/>
    <property type="match status" value="1"/>
</dbReference>
<feature type="transmembrane region" description="Helical" evidence="7">
    <location>
        <begin position="461"/>
        <end position="479"/>
    </location>
</feature>
<feature type="transmembrane region" description="Helical" evidence="7">
    <location>
        <begin position="398"/>
        <end position="420"/>
    </location>
</feature>
<dbReference type="EMBL" id="AYYK01000025">
    <property type="protein sequence ID" value="KRM78247.1"/>
    <property type="molecule type" value="Genomic_DNA"/>
</dbReference>
<dbReference type="Gene3D" id="1.20.1250.20">
    <property type="entry name" value="MFS general substrate transporter like domains"/>
    <property type="match status" value="1"/>
</dbReference>
<dbReference type="FunFam" id="1.20.1720.10:FF:000004">
    <property type="entry name" value="EmrB/QacA family drug resistance transporter"/>
    <property type="match status" value="1"/>
</dbReference>
<evidence type="ECO:0000256" key="3">
    <source>
        <dbReference type="ARBA" id="ARBA00022475"/>
    </source>
</evidence>
<dbReference type="InterPro" id="IPR036259">
    <property type="entry name" value="MFS_trans_sf"/>
</dbReference>
<feature type="transmembrane region" description="Helical" evidence="7">
    <location>
        <begin position="197"/>
        <end position="217"/>
    </location>
</feature>
<gene>
    <name evidence="9" type="ORF">FC84_GL001269</name>
</gene>
<evidence type="ECO:0000313" key="9">
    <source>
        <dbReference type="EMBL" id="KRM78247.1"/>
    </source>
</evidence>
<dbReference type="InterPro" id="IPR020846">
    <property type="entry name" value="MFS_dom"/>
</dbReference>
<feature type="transmembrane region" description="Helical" evidence="7">
    <location>
        <begin position="328"/>
        <end position="346"/>
    </location>
</feature>
<name>A0A0R2BGA1_9LACO</name>
<dbReference type="GO" id="GO:0005886">
    <property type="term" value="C:plasma membrane"/>
    <property type="evidence" value="ECO:0007669"/>
    <property type="project" value="UniProtKB-SubCell"/>
</dbReference>
<evidence type="ECO:0000259" key="8">
    <source>
        <dbReference type="PROSITE" id="PS50850"/>
    </source>
</evidence>
<keyword evidence="3" id="KW-1003">Cell membrane</keyword>
<feature type="domain" description="Major facilitator superfamily (MFS) profile" evidence="8">
    <location>
        <begin position="11"/>
        <end position="485"/>
    </location>
</feature>
<dbReference type="PATRIC" id="fig|1423738.3.peg.1286"/>
<evidence type="ECO:0000256" key="1">
    <source>
        <dbReference type="ARBA" id="ARBA00004651"/>
    </source>
</evidence>
<feature type="transmembrane region" description="Helical" evidence="7">
    <location>
        <begin position="261"/>
        <end position="283"/>
    </location>
</feature>
<evidence type="ECO:0000256" key="2">
    <source>
        <dbReference type="ARBA" id="ARBA00022448"/>
    </source>
</evidence>
<feature type="transmembrane region" description="Helical" evidence="7">
    <location>
        <begin position="162"/>
        <end position="185"/>
    </location>
</feature>